<evidence type="ECO:0000313" key="2">
    <source>
        <dbReference type="EMBL" id="KAB8606253.1"/>
    </source>
</evidence>
<accession>A0A5N6L2K4</accession>
<keyword evidence="3" id="KW-1185">Reference proteome</keyword>
<evidence type="ECO:0000313" key="3">
    <source>
        <dbReference type="Proteomes" id="UP000327013"/>
    </source>
</evidence>
<sequence length="233" mass="25165">MLMTPSVDWTRFGPLMAQGLAVKSSAGIFGRLGGGSRRDLEEPAVPGSPRPPDVSAAKEEYVEEKESSAAALLDANEVDAEGRLGSGRMLEVKESHWLASSEAAGLTLRLRSPSPLAAAESFRGSKMLRKWEVDSDITGRAGGEARRDAALLMLRLPTRRRRGRALSRSVESVRSMRSDGREEYHHSGPRRDWGLSLMWIDGAEGSSPALLSPGLSADAVTRGMPDLSALTRR</sequence>
<evidence type="ECO:0000256" key="1">
    <source>
        <dbReference type="SAM" id="MobiDB-lite"/>
    </source>
</evidence>
<dbReference type="EMBL" id="VIBQ01000072">
    <property type="protein sequence ID" value="KAB8606253.1"/>
    <property type="molecule type" value="Genomic_DNA"/>
</dbReference>
<organism evidence="2 3">
    <name type="scientific">Carpinus fangiana</name>
    <dbReference type="NCBI Taxonomy" id="176857"/>
    <lineage>
        <taxon>Eukaryota</taxon>
        <taxon>Viridiplantae</taxon>
        <taxon>Streptophyta</taxon>
        <taxon>Embryophyta</taxon>
        <taxon>Tracheophyta</taxon>
        <taxon>Spermatophyta</taxon>
        <taxon>Magnoliopsida</taxon>
        <taxon>eudicotyledons</taxon>
        <taxon>Gunneridae</taxon>
        <taxon>Pentapetalae</taxon>
        <taxon>rosids</taxon>
        <taxon>fabids</taxon>
        <taxon>Fagales</taxon>
        <taxon>Betulaceae</taxon>
        <taxon>Carpinus</taxon>
    </lineage>
</organism>
<reference evidence="2 3" key="1">
    <citation type="submission" date="2019-06" db="EMBL/GenBank/DDBJ databases">
        <title>A chromosomal-level reference genome of Carpinus fangiana (Coryloideae, Betulaceae).</title>
        <authorList>
            <person name="Yang X."/>
            <person name="Wang Z."/>
            <person name="Zhang L."/>
            <person name="Hao G."/>
            <person name="Liu J."/>
            <person name="Yang Y."/>
        </authorList>
    </citation>
    <scope>NUCLEOTIDE SEQUENCE [LARGE SCALE GENOMIC DNA]</scope>
    <source>
        <strain evidence="2">Cfa_2016G</strain>
        <tissue evidence="2">Leaf</tissue>
    </source>
</reference>
<comment type="caution">
    <text evidence="2">The sequence shown here is derived from an EMBL/GenBank/DDBJ whole genome shotgun (WGS) entry which is preliminary data.</text>
</comment>
<name>A0A5N6L2K4_9ROSI</name>
<dbReference type="Proteomes" id="UP000327013">
    <property type="component" value="Unassembled WGS sequence"/>
</dbReference>
<protein>
    <submittedName>
        <fullName evidence="2">Uncharacterized protein</fullName>
    </submittedName>
</protein>
<gene>
    <name evidence="2" type="ORF">FH972_025883</name>
</gene>
<feature type="region of interest" description="Disordered" evidence="1">
    <location>
        <begin position="163"/>
        <end position="188"/>
    </location>
</feature>
<feature type="compositionally biased region" description="Basic and acidic residues" evidence="1">
    <location>
        <begin position="174"/>
        <end position="188"/>
    </location>
</feature>
<dbReference type="AlphaFoldDB" id="A0A5N6L2K4"/>
<proteinExistence type="predicted"/>
<feature type="region of interest" description="Disordered" evidence="1">
    <location>
        <begin position="33"/>
        <end position="61"/>
    </location>
</feature>